<reference evidence="2 3" key="1">
    <citation type="submission" date="2024-02" db="EMBL/GenBank/DDBJ databases">
        <authorList>
            <person name="Vignale AGUSTIN F."/>
            <person name="Sosa J E."/>
            <person name="Modenutti C."/>
        </authorList>
    </citation>
    <scope>NUCLEOTIDE SEQUENCE [LARGE SCALE GENOMIC DNA]</scope>
</reference>
<gene>
    <name evidence="2" type="ORF">ILEXP_LOCUS21118</name>
</gene>
<dbReference type="EMBL" id="CAUOFW020002303">
    <property type="protein sequence ID" value="CAK9152890.1"/>
    <property type="molecule type" value="Genomic_DNA"/>
</dbReference>
<comment type="caution">
    <text evidence="2">The sequence shown here is derived from an EMBL/GenBank/DDBJ whole genome shotgun (WGS) entry which is preliminary data.</text>
</comment>
<protein>
    <submittedName>
        <fullName evidence="2">Uncharacterized protein</fullName>
    </submittedName>
</protein>
<name>A0ABC8S7S7_9AQUA</name>
<dbReference type="Proteomes" id="UP001642360">
    <property type="component" value="Unassembled WGS sequence"/>
</dbReference>
<evidence type="ECO:0000313" key="2">
    <source>
        <dbReference type="EMBL" id="CAK9152890.1"/>
    </source>
</evidence>
<feature type="region of interest" description="Disordered" evidence="1">
    <location>
        <begin position="203"/>
        <end position="226"/>
    </location>
</feature>
<keyword evidence="3" id="KW-1185">Reference proteome</keyword>
<sequence>MFNEFHARWILQQWKIQIVSPHSVAWRLSFVLIYGAISSSIRPNLSDLNGSRSISFSDDGVWILRRLQWSLLKQLFVLIYILSVTDADLPGNPLEAKNISPTSTTLNAPAMPDLPLPANLPSFYKPRQKHFSAHVAPKLGIAPAEPPNYGPLVTFAHPPSSSRLSKLLMKKSGSVPPSAGPAPLHSEELAPISGATIPAGLAQPPLSPYASSKTHLPCGTIETHSQ</sequence>
<proteinExistence type="predicted"/>
<dbReference type="AlphaFoldDB" id="A0ABC8S7S7"/>
<evidence type="ECO:0000313" key="3">
    <source>
        <dbReference type="Proteomes" id="UP001642360"/>
    </source>
</evidence>
<evidence type="ECO:0000256" key="1">
    <source>
        <dbReference type="SAM" id="MobiDB-lite"/>
    </source>
</evidence>
<accession>A0ABC8S7S7</accession>
<organism evidence="2 3">
    <name type="scientific">Ilex paraguariensis</name>
    <name type="common">yerba mate</name>
    <dbReference type="NCBI Taxonomy" id="185542"/>
    <lineage>
        <taxon>Eukaryota</taxon>
        <taxon>Viridiplantae</taxon>
        <taxon>Streptophyta</taxon>
        <taxon>Embryophyta</taxon>
        <taxon>Tracheophyta</taxon>
        <taxon>Spermatophyta</taxon>
        <taxon>Magnoliopsida</taxon>
        <taxon>eudicotyledons</taxon>
        <taxon>Gunneridae</taxon>
        <taxon>Pentapetalae</taxon>
        <taxon>asterids</taxon>
        <taxon>campanulids</taxon>
        <taxon>Aquifoliales</taxon>
        <taxon>Aquifoliaceae</taxon>
        <taxon>Ilex</taxon>
    </lineage>
</organism>